<evidence type="ECO:0000313" key="7">
    <source>
        <dbReference type="RefSeq" id="XP_018469359.1"/>
    </source>
</evidence>
<organism evidence="6 7">
    <name type="scientific">Raphanus sativus</name>
    <name type="common">Radish</name>
    <name type="synonym">Raphanus raphanistrum var. sativus</name>
    <dbReference type="NCBI Taxonomy" id="3726"/>
    <lineage>
        <taxon>Eukaryota</taxon>
        <taxon>Viridiplantae</taxon>
        <taxon>Streptophyta</taxon>
        <taxon>Embryophyta</taxon>
        <taxon>Tracheophyta</taxon>
        <taxon>Spermatophyta</taxon>
        <taxon>Magnoliopsida</taxon>
        <taxon>eudicotyledons</taxon>
        <taxon>Gunneridae</taxon>
        <taxon>Pentapetalae</taxon>
        <taxon>rosids</taxon>
        <taxon>malvids</taxon>
        <taxon>Brassicales</taxon>
        <taxon>Brassicaceae</taxon>
        <taxon>Brassiceae</taxon>
        <taxon>Raphanus</taxon>
    </lineage>
</organism>
<feature type="compositionally biased region" description="Low complexity" evidence="3">
    <location>
        <begin position="138"/>
        <end position="209"/>
    </location>
</feature>
<dbReference type="AlphaFoldDB" id="A0A6J0MBB7"/>
<keyword evidence="2" id="KW-0325">Glycoprotein</keyword>
<evidence type="ECO:0000256" key="2">
    <source>
        <dbReference type="ARBA" id="ARBA00023180"/>
    </source>
</evidence>
<feature type="domain" description="Phytocyanin" evidence="5">
    <location>
        <begin position="22"/>
        <end position="124"/>
    </location>
</feature>
<reference evidence="7" key="2">
    <citation type="submission" date="2025-08" db="UniProtKB">
        <authorList>
            <consortium name="RefSeq"/>
        </authorList>
    </citation>
    <scope>IDENTIFICATION</scope>
    <source>
        <tissue evidence="7">Leaf</tissue>
    </source>
</reference>
<dbReference type="InterPro" id="IPR008972">
    <property type="entry name" value="Cupredoxin"/>
</dbReference>
<gene>
    <name evidence="7" type="primary">LOC108841073</name>
</gene>
<dbReference type="FunFam" id="2.60.40.420:FF:000034">
    <property type="entry name" value="Cupredoxin superfamily protein"/>
    <property type="match status" value="1"/>
</dbReference>
<name>A0A6J0MBB7_RAPSA</name>
<dbReference type="GeneID" id="108841073"/>
<dbReference type="PANTHER" id="PTHR33021">
    <property type="entry name" value="BLUE COPPER PROTEIN"/>
    <property type="match status" value="1"/>
</dbReference>
<feature type="region of interest" description="Disordered" evidence="3">
    <location>
        <begin position="125"/>
        <end position="209"/>
    </location>
</feature>
<evidence type="ECO:0000313" key="6">
    <source>
        <dbReference type="Proteomes" id="UP000504610"/>
    </source>
</evidence>
<evidence type="ECO:0000256" key="4">
    <source>
        <dbReference type="SAM" id="SignalP"/>
    </source>
</evidence>
<protein>
    <submittedName>
        <fullName evidence="7">Blue copper protein-like</fullName>
    </submittedName>
</protein>
<dbReference type="KEGG" id="rsz:108841073"/>
<dbReference type="Gene3D" id="2.60.40.420">
    <property type="entry name" value="Cupredoxins - blue copper proteins"/>
    <property type="match status" value="1"/>
</dbReference>
<accession>A0A6J0MBB7</accession>
<keyword evidence="6" id="KW-1185">Reference proteome</keyword>
<dbReference type="GO" id="GO:0009055">
    <property type="term" value="F:electron transfer activity"/>
    <property type="evidence" value="ECO:0007669"/>
    <property type="project" value="InterPro"/>
</dbReference>
<dbReference type="InterPro" id="IPR003245">
    <property type="entry name" value="Phytocyanin_dom"/>
</dbReference>
<evidence type="ECO:0000259" key="5">
    <source>
        <dbReference type="PROSITE" id="PS51485"/>
    </source>
</evidence>
<dbReference type="SUPFAM" id="SSF49503">
    <property type="entry name" value="Cupredoxins"/>
    <property type="match status" value="1"/>
</dbReference>
<evidence type="ECO:0000256" key="1">
    <source>
        <dbReference type="ARBA" id="ARBA00023157"/>
    </source>
</evidence>
<dbReference type="Proteomes" id="UP000504610">
    <property type="component" value="Chromosome 2"/>
</dbReference>
<dbReference type="InterPro" id="IPR039391">
    <property type="entry name" value="Phytocyanin-like"/>
</dbReference>
<sequence>MSGLFKTVTFMVLVFAAVVSAEDYEVGDDAKWARPSDLEFYNTWAAGKTFLVGDVLEFDFDAERHDVAIVTADEYENCEKETPLSLIKTSPAKIMLNDTGPIYFICTAADHCRFGQKLTVNVVDDASGSPGGHSGGDASATPPAPSKATTPAPSKATTPASGGATTPAPSGATAPGAEGTSPTTPGAGTTAPTGSSETTTPAPAESTASSLGGASFMVAFVSAVVALF</sequence>
<feature type="signal peptide" evidence="4">
    <location>
        <begin position="1"/>
        <end position="21"/>
    </location>
</feature>
<dbReference type="GO" id="GO:0005886">
    <property type="term" value="C:plasma membrane"/>
    <property type="evidence" value="ECO:0007669"/>
    <property type="project" value="TreeGrafter"/>
</dbReference>
<dbReference type="PANTHER" id="PTHR33021:SF386">
    <property type="entry name" value="PHYTOCYANIN DOMAIN-CONTAINING PROTEIN"/>
    <property type="match status" value="1"/>
</dbReference>
<reference evidence="6" key="1">
    <citation type="journal article" date="2019" name="Database">
        <title>The radish genome database (RadishGD): an integrated information resource for radish genomics.</title>
        <authorList>
            <person name="Yu H.J."/>
            <person name="Baek S."/>
            <person name="Lee Y.J."/>
            <person name="Cho A."/>
            <person name="Mun J.H."/>
        </authorList>
    </citation>
    <scope>NUCLEOTIDE SEQUENCE [LARGE SCALE GENOMIC DNA]</scope>
    <source>
        <strain evidence="6">cv. WK10039</strain>
    </source>
</reference>
<proteinExistence type="predicted"/>
<evidence type="ECO:0000256" key="3">
    <source>
        <dbReference type="SAM" id="MobiDB-lite"/>
    </source>
</evidence>
<feature type="chain" id="PRO_5026744332" evidence="4">
    <location>
        <begin position="22"/>
        <end position="228"/>
    </location>
</feature>
<dbReference type="OrthoDB" id="5421909at2759"/>
<dbReference type="RefSeq" id="XP_018469359.1">
    <property type="nucleotide sequence ID" value="XM_018613857.2"/>
</dbReference>
<keyword evidence="1" id="KW-1015">Disulfide bond</keyword>
<keyword evidence="4" id="KW-0732">Signal</keyword>
<dbReference type="Pfam" id="PF02298">
    <property type="entry name" value="Cu_bind_like"/>
    <property type="match status" value="1"/>
</dbReference>
<dbReference type="PROSITE" id="PS51485">
    <property type="entry name" value="PHYTOCYANIN"/>
    <property type="match status" value="1"/>
</dbReference>